<accession>A0A940IIK5</accession>
<gene>
    <name evidence="3" type="ORF">IAB75_11280</name>
</gene>
<feature type="chain" id="PRO_5037934928" description="Porin" evidence="2">
    <location>
        <begin position="24"/>
        <end position="465"/>
    </location>
</feature>
<dbReference type="InterPro" id="IPR023614">
    <property type="entry name" value="Porin_dom_sf"/>
</dbReference>
<dbReference type="Proteomes" id="UP000725002">
    <property type="component" value="Unassembled WGS sequence"/>
</dbReference>
<feature type="compositionally biased region" description="Basic and acidic residues" evidence="1">
    <location>
        <begin position="53"/>
        <end position="62"/>
    </location>
</feature>
<feature type="compositionally biased region" description="Polar residues" evidence="1">
    <location>
        <begin position="22"/>
        <end position="45"/>
    </location>
</feature>
<reference evidence="3" key="1">
    <citation type="submission" date="2020-10" db="EMBL/GenBank/DDBJ databases">
        <authorList>
            <person name="Gilroy R."/>
        </authorList>
    </citation>
    <scope>NUCLEOTIDE SEQUENCE</scope>
    <source>
        <strain evidence="3">G3-8215</strain>
    </source>
</reference>
<comment type="caution">
    <text evidence="3">The sequence shown here is derived from an EMBL/GenBank/DDBJ whole genome shotgun (WGS) entry which is preliminary data.</text>
</comment>
<evidence type="ECO:0000313" key="4">
    <source>
        <dbReference type="Proteomes" id="UP000725002"/>
    </source>
</evidence>
<evidence type="ECO:0000256" key="2">
    <source>
        <dbReference type="SAM" id="SignalP"/>
    </source>
</evidence>
<dbReference type="Gene3D" id="2.40.160.10">
    <property type="entry name" value="Porin"/>
    <property type="match status" value="1"/>
</dbReference>
<evidence type="ECO:0000256" key="1">
    <source>
        <dbReference type="SAM" id="MobiDB-lite"/>
    </source>
</evidence>
<feature type="signal peptide" evidence="2">
    <location>
        <begin position="1"/>
        <end position="23"/>
    </location>
</feature>
<dbReference type="AlphaFoldDB" id="A0A940IIK5"/>
<protein>
    <recommendedName>
        <fullName evidence="5">Porin</fullName>
    </recommendedName>
</protein>
<proteinExistence type="predicted"/>
<keyword evidence="2" id="KW-0732">Signal</keyword>
<dbReference type="SUPFAM" id="SSF56935">
    <property type="entry name" value="Porins"/>
    <property type="match status" value="1"/>
</dbReference>
<dbReference type="EMBL" id="JADILV010000082">
    <property type="protein sequence ID" value="MBO8484672.1"/>
    <property type="molecule type" value="Genomic_DNA"/>
</dbReference>
<name>A0A940IIK5_9BACT</name>
<organism evidence="3 4">
    <name type="scientific">Candidatus Cryptobacteroides avicola</name>
    <dbReference type="NCBI Taxonomy" id="2840757"/>
    <lineage>
        <taxon>Bacteria</taxon>
        <taxon>Pseudomonadati</taxon>
        <taxon>Bacteroidota</taxon>
        <taxon>Bacteroidia</taxon>
        <taxon>Bacteroidales</taxon>
        <taxon>Candidatus Cryptobacteroides</taxon>
    </lineage>
</organism>
<evidence type="ECO:0000313" key="3">
    <source>
        <dbReference type="EMBL" id="MBO8484672.1"/>
    </source>
</evidence>
<feature type="region of interest" description="Disordered" evidence="1">
    <location>
        <begin position="22"/>
        <end position="62"/>
    </location>
</feature>
<reference evidence="3" key="2">
    <citation type="journal article" date="2021" name="PeerJ">
        <title>Extensive microbial diversity within the chicken gut microbiome revealed by metagenomics and culture.</title>
        <authorList>
            <person name="Gilroy R."/>
            <person name="Ravi A."/>
            <person name="Getino M."/>
            <person name="Pursley I."/>
            <person name="Horton D.L."/>
            <person name="Alikhan N.F."/>
            <person name="Baker D."/>
            <person name="Gharbi K."/>
            <person name="Hall N."/>
            <person name="Watson M."/>
            <person name="Adriaenssens E.M."/>
            <person name="Foster-Nyarko E."/>
            <person name="Jarju S."/>
            <person name="Secka A."/>
            <person name="Antonio M."/>
            <person name="Oren A."/>
            <person name="Chaudhuri R.R."/>
            <person name="La Ragione R."/>
            <person name="Hildebrand F."/>
            <person name="Pallen M.J."/>
        </authorList>
    </citation>
    <scope>NUCLEOTIDE SEQUENCE</scope>
    <source>
        <strain evidence="3">G3-8215</strain>
    </source>
</reference>
<sequence>MKSKLILSAIAFLALSTNPQTFAQTESETSSPDAVTGATSESSGNGAAGAEPDSSKSKDRKPGKGFFNRLSIGGYGEAVYTYNMYSDNVHRYMYPGEYKDTKGHGRFDLPHVVVMLGYDFGKGWQLGMEIEFEHGGTESAVEKEAEEGGEFEKEIERGGEVALEQFWIQKTFFPQLNLKAGHIVVPVGLTNSYHLPTQFFTVYRPEGENTIMPCTWHETGLSIWGKAGDWRYEVLAVAGLNSSYFTNDGWVHDGSASPYEFKAANRIAGAFRVDNYSVKGLRMGLSGYIGNSFNNDIEKSFSSLYAGVKGTVMIGAFDFEYNDHNVIARGSFDYGHLSDAAYITRQNKNQMSGTSSPYPHTPVGEAALAAGVEAGYNFFGLSPRLKDQKFYVFGRYEYYNSYIPYTGATEYRWTEKQRIAMGINYFPIDEIVIKAEYSYRFAKENVFNPEPSLSLGVAWSGFFRH</sequence>
<evidence type="ECO:0008006" key="5">
    <source>
        <dbReference type="Google" id="ProtNLM"/>
    </source>
</evidence>